<dbReference type="InParanoid" id="B7QFR8"/>
<reference evidence="1 3" key="1">
    <citation type="submission" date="2008-03" db="EMBL/GenBank/DDBJ databases">
        <title>Annotation of Ixodes scapularis.</title>
        <authorList>
            <consortium name="Ixodes scapularis Genome Project Consortium"/>
            <person name="Caler E."/>
            <person name="Hannick L.I."/>
            <person name="Bidwell S."/>
            <person name="Joardar V."/>
            <person name="Thiagarajan M."/>
            <person name="Amedeo P."/>
            <person name="Galinsky K.J."/>
            <person name="Schobel S."/>
            <person name="Inman J."/>
            <person name="Hostetler J."/>
            <person name="Miller J."/>
            <person name="Hammond M."/>
            <person name="Megy K."/>
            <person name="Lawson D."/>
            <person name="Kodira C."/>
            <person name="Sutton G."/>
            <person name="Meyer J."/>
            <person name="Hill C.A."/>
            <person name="Birren B."/>
            <person name="Nene V."/>
            <person name="Collins F."/>
            <person name="Alarcon-Chaidez F."/>
            <person name="Wikel S."/>
            <person name="Strausberg R."/>
        </authorList>
    </citation>
    <scope>NUCLEOTIDE SEQUENCE [LARGE SCALE GENOMIC DNA]</scope>
    <source>
        <strain evidence="3">Wikel</strain>
        <strain evidence="1">Wikel colony</strain>
    </source>
</reference>
<proteinExistence type="predicted"/>
<dbReference type="HOGENOM" id="CLU_1867374_0_0_1"/>
<evidence type="ECO:0000313" key="1">
    <source>
        <dbReference type="EMBL" id="EEC17690.1"/>
    </source>
</evidence>
<evidence type="ECO:0000313" key="3">
    <source>
        <dbReference type="Proteomes" id="UP000001555"/>
    </source>
</evidence>
<dbReference type="Proteomes" id="UP000001555">
    <property type="component" value="Unassembled WGS sequence"/>
</dbReference>
<reference evidence="2" key="2">
    <citation type="submission" date="2020-05" db="UniProtKB">
        <authorList>
            <consortium name="EnsemblMetazoa"/>
        </authorList>
    </citation>
    <scope>IDENTIFICATION</scope>
    <source>
        <strain evidence="2">wikel</strain>
    </source>
</reference>
<evidence type="ECO:0000313" key="2">
    <source>
        <dbReference type="EnsemblMetazoa" id="ISCW012456-PA"/>
    </source>
</evidence>
<dbReference type="EMBL" id="ABJB011093175">
    <property type="status" value="NOT_ANNOTATED_CDS"/>
    <property type="molecule type" value="Genomic_DNA"/>
</dbReference>
<accession>B7QFR8</accession>
<keyword evidence="3" id="KW-1185">Reference proteome</keyword>
<gene>
    <name evidence="1" type="ORF">IscW_ISCW012456</name>
</gene>
<dbReference type="EMBL" id="DS926957">
    <property type="protein sequence ID" value="EEC17690.1"/>
    <property type="molecule type" value="Genomic_DNA"/>
</dbReference>
<organism>
    <name type="scientific">Ixodes scapularis</name>
    <name type="common">Black-legged tick</name>
    <name type="synonym">Deer tick</name>
    <dbReference type="NCBI Taxonomy" id="6945"/>
    <lineage>
        <taxon>Eukaryota</taxon>
        <taxon>Metazoa</taxon>
        <taxon>Ecdysozoa</taxon>
        <taxon>Arthropoda</taxon>
        <taxon>Chelicerata</taxon>
        <taxon>Arachnida</taxon>
        <taxon>Acari</taxon>
        <taxon>Parasitiformes</taxon>
        <taxon>Ixodida</taxon>
        <taxon>Ixodoidea</taxon>
        <taxon>Ixodidae</taxon>
        <taxon>Ixodinae</taxon>
        <taxon>Ixodes</taxon>
    </lineage>
</organism>
<dbReference type="EnsemblMetazoa" id="ISCW012456-RA">
    <property type="protein sequence ID" value="ISCW012456-PA"/>
    <property type="gene ID" value="ISCW012456"/>
</dbReference>
<sequence>MQSSYPDDIQGACFDVTDDEGDAVLWRYWRISLYMARVVVLEDVEVTAQSTASSPMMRSDMQHPDPEDIRGAFLDVAGGNRDAVLRNCWRISLFMARILVLDGVDGEPTPAQRQEVRRTAWSIYLNIADLPYPATAG</sequence>
<name>B7QFR8_IXOSC</name>
<dbReference type="PaxDb" id="6945-B7QFR8"/>
<dbReference type="VEuPathDB" id="VectorBase:ISCW012456"/>
<protein>
    <submittedName>
        <fullName evidence="1 2">Uncharacterized protein</fullName>
    </submittedName>
</protein>
<dbReference type="AlphaFoldDB" id="B7QFR8"/>
<dbReference type="VEuPathDB" id="VectorBase:ISCI012456"/>
<dbReference type="EMBL" id="ABJB010690138">
    <property type="status" value="NOT_ANNOTATED_CDS"/>
    <property type="molecule type" value="Genomic_DNA"/>
</dbReference>